<evidence type="ECO:0000313" key="1">
    <source>
        <dbReference type="EMBL" id="RDI97567.1"/>
    </source>
</evidence>
<evidence type="ECO:0000313" key="2">
    <source>
        <dbReference type="Proteomes" id="UP000254711"/>
    </source>
</evidence>
<gene>
    <name evidence="1" type="ORF">DVT68_14820</name>
</gene>
<reference evidence="1 2" key="1">
    <citation type="submission" date="2018-07" db="EMBL/GenBank/DDBJ databases">
        <title>Dyella solisilvae sp. nov., isolated from the pine and broad-leaved mixed forest soil.</title>
        <authorList>
            <person name="Gao Z."/>
            <person name="Qiu L."/>
        </authorList>
    </citation>
    <scope>NUCLEOTIDE SEQUENCE [LARGE SCALE GENOMIC DNA]</scope>
    <source>
        <strain evidence="1 2">DHG54</strain>
    </source>
</reference>
<organism evidence="1 2">
    <name type="scientific">Dyella solisilvae</name>
    <dbReference type="NCBI Taxonomy" id="1920168"/>
    <lineage>
        <taxon>Bacteria</taxon>
        <taxon>Pseudomonadati</taxon>
        <taxon>Pseudomonadota</taxon>
        <taxon>Gammaproteobacteria</taxon>
        <taxon>Lysobacterales</taxon>
        <taxon>Rhodanobacteraceae</taxon>
        <taxon>Dyella</taxon>
    </lineage>
</organism>
<proteinExistence type="predicted"/>
<comment type="caution">
    <text evidence="1">The sequence shown here is derived from an EMBL/GenBank/DDBJ whole genome shotgun (WGS) entry which is preliminary data.</text>
</comment>
<name>A0A370K558_9GAMM</name>
<dbReference type="Proteomes" id="UP000254711">
    <property type="component" value="Unassembled WGS sequence"/>
</dbReference>
<keyword evidence="2" id="KW-1185">Reference proteome</keyword>
<protein>
    <submittedName>
        <fullName evidence="1">Uncharacterized protein</fullName>
    </submittedName>
</protein>
<accession>A0A370K558</accession>
<dbReference type="EMBL" id="QQSY01000004">
    <property type="protein sequence ID" value="RDI97567.1"/>
    <property type="molecule type" value="Genomic_DNA"/>
</dbReference>
<dbReference type="RefSeq" id="WP_114825885.1">
    <property type="nucleotide sequence ID" value="NZ_QQSY01000004.1"/>
</dbReference>
<dbReference type="AlphaFoldDB" id="A0A370K558"/>
<sequence>MKVDADNAIAQAICTSKALWEQSGAATEDGLLSRATASSMTHSATEAAIALQEAVEVFGPRLLPAQFKCARECIIDLETLASLAALVMTHDLKPATTIYLAHAIRCTAEKSVNNLMRAAWVLP</sequence>